<feature type="region of interest" description="Disordered" evidence="1">
    <location>
        <begin position="17"/>
        <end position="42"/>
    </location>
</feature>
<keyword evidence="3" id="KW-1185">Reference proteome</keyword>
<name>A0A2G9C8Y7_9BURK</name>
<dbReference type="RefSeq" id="WP_099862657.1">
    <property type="nucleotide sequence ID" value="NZ_PEOG01000045.1"/>
</dbReference>
<sequence length="305" mass="31571">MGRFHRTDFDLLPEHAFRPRAGRRGGMTLEGGGKGSSAPAPDPRLVEAQIKSMGIQDNAIQQMLANSNELAPLQKQQLQFALDSSKTAYEQSQSDRQWLLSRRDQLSGMQDKLVKEAQDFNTDARREELAGQAMADVNAAASSARDQSARSMARMGINPASGRAAAMDQQLQLTQTVAGAGAANNARTAAREEGRALTDRAVNALAGYPAMSSQATTTGAALGGSGVGLTSASLAGQNSGYGSAAQIAAQMGANATSMWGQQASYKTQQDQLNQGEGFGGLLGGLGGLAAGVGSLYGSGLFGKKG</sequence>
<accession>A0A2G9C8Y7</accession>
<gene>
    <name evidence="2" type="ORF">CS062_16245</name>
</gene>
<dbReference type="EMBL" id="PEOG01000045">
    <property type="protein sequence ID" value="PIM52104.1"/>
    <property type="molecule type" value="Genomic_DNA"/>
</dbReference>
<comment type="caution">
    <text evidence="2">The sequence shown here is derived from an EMBL/GenBank/DDBJ whole genome shotgun (WGS) entry which is preliminary data.</text>
</comment>
<evidence type="ECO:0000313" key="3">
    <source>
        <dbReference type="Proteomes" id="UP000231501"/>
    </source>
</evidence>
<protein>
    <submittedName>
        <fullName evidence="2">Uncharacterized protein</fullName>
    </submittedName>
</protein>
<evidence type="ECO:0000313" key="2">
    <source>
        <dbReference type="EMBL" id="PIM52104.1"/>
    </source>
</evidence>
<feature type="compositionally biased region" description="Gly residues" evidence="1">
    <location>
        <begin position="24"/>
        <end position="35"/>
    </location>
</feature>
<dbReference type="Proteomes" id="UP000231501">
    <property type="component" value="Unassembled WGS sequence"/>
</dbReference>
<dbReference type="AlphaFoldDB" id="A0A2G9C8Y7"/>
<proteinExistence type="predicted"/>
<organism evidence="2 3">
    <name type="scientific">Roseateles chitinivorans</name>
    <dbReference type="NCBI Taxonomy" id="2917965"/>
    <lineage>
        <taxon>Bacteria</taxon>
        <taxon>Pseudomonadati</taxon>
        <taxon>Pseudomonadota</taxon>
        <taxon>Betaproteobacteria</taxon>
        <taxon>Burkholderiales</taxon>
        <taxon>Sphaerotilaceae</taxon>
        <taxon>Roseateles</taxon>
    </lineage>
</organism>
<reference evidence="2 3" key="1">
    <citation type="submission" date="2017-11" db="EMBL/GenBank/DDBJ databases">
        <title>Draft genome sequence of Mitsuaria sp. HWN-4.</title>
        <authorList>
            <person name="Gundlapally S.R."/>
        </authorList>
    </citation>
    <scope>NUCLEOTIDE SEQUENCE [LARGE SCALE GENOMIC DNA]</scope>
    <source>
        <strain evidence="2 3">HWN-4</strain>
    </source>
</reference>
<evidence type="ECO:0000256" key="1">
    <source>
        <dbReference type="SAM" id="MobiDB-lite"/>
    </source>
</evidence>
<dbReference type="OrthoDB" id="8908486at2"/>